<dbReference type="EMBL" id="BMAR01000016">
    <property type="protein sequence ID" value="GFR46866.1"/>
    <property type="molecule type" value="Genomic_DNA"/>
</dbReference>
<gene>
    <name evidence="2" type="ORF">Agub_g8507</name>
</gene>
<feature type="region of interest" description="Disordered" evidence="1">
    <location>
        <begin position="237"/>
        <end position="304"/>
    </location>
</feature>
<feature type="compositionally biased region" description="Acidic residues" evidence="1">
    <location>
        <begin position="244"/>
        <end position="264"/>
    </location>
</feature>
<dbReference type="AlphaFoldDB" id="A0AAD3HNA9"/>
<evidence type="ECO:0000256" key="1">
    <source>
        <dbReference type="SAM" id="MobiDB-lite"/>
    </source>
</evidence>
<feature type="compositionally biased region" description="Pro residues" evidence="1">
    <location>
        <begin position="497"/>
        <end position="510"/>
    </location>
</feature>
<sequence length="742" mass="74138">MDLLQAVSLAAVFTVSGLALQKRRRARNKRKQPKTSPCGAVASKPTVKLMAGCSSSLRSWDLADAPYREAEDAAEDDSFYLPMPPVMDAQDGLRTPCGLHTPTWSRPTAHCCSSPTATPPSPRHGLRHLHEASFYDDHDHDGDFLLQQAYDSCCEPADVDAALASTDAVAAAAAAASADGVVVLVQRLGQTPGKAAAAEAAALDDSVYSCTSAPLPLPTTLSDGGVVPVAAEAAATGAAASTEGDIDDDIGEYDQEGNGDGDAEVVDKGVSVSATPQRSSSSAGATRDPCRGANGPSVPAADGNDEAVAPAAVVEDDTLAGGVASDSNCLRAAAAAAPSPDGDAAHESPSEDTLAAASIWASVAAAAAADATSTTDAQSVIPIDVAAAPAATTTSDIDLDGAAEAAAVAMTGPEDVDEATEGCEQQLLSSPVIHSRTKRLGVRPLTPPVSLLTPAATAAAAGDSESLCHSPTVTTGARSQPFRSYLSQSMSYFSPSAAPPPSLPRPPPSPISTLRSTGRNLYGDSANNDCSGNCGNSAGSNAGARLSVGGRSSSGGGGGGGISAASAVVSLRGAARVANASRLVPSPSVRARAAEYEEQFRSSLCVSQAGPTGHLTSPSPARSRSLVSCSLSWVDTLTISSGGTSNSGSNTGGSNGGGNGACSMGNSRCQSPCVTPRAERCEELTTEADEDLLEEGCDGGGGANSGGSGTKGFLAVARASLQDPLSTARRTAKPNLPPIAGL</sequence>
<protein>
    <submittedName>
        <fullName evidence="2">Uncharacterized protein</fullName>
    </submittedName>
</protein>
<evidence type="ECO:0000313" key="3">
    <source>
        <dbReference type="Proteomes" id="UP001054857"/>
    </source>
</evidence>
<organism evidence="2 3">
    <name type="scientific">Astrephomene gubernaculifera</name>
    <dbReference type="NCBI Taxonomy" id="47775"/>
    <lineage>
        <taxon>Eukaryota</taxon>
        <taxon>Viridiplantae</taxon>
        <taxon>Chlorophyta</taxon>
        <taxon>core chlorophytes</taxon>
        <taxon>Chlorophyceae</taxon>
        <taxon>CS clade</taxon>
        <taxon>Chlamydomonadales</taxon>
        <taxon>Astrephomenaceae</taxon>
        <taxon>Astrephomene</taxon>
    </lineage>
</organism>
<evidence type="ECO:0000313" key="2">
    <source>
        <dbReference type="EMBL" id="GFR46866.1"/>
    </source>
</evidence>
<comment type="caution">
    <text evidence="2">The sequence shown here is derived from an EMBL/GenBank/DDBJ whole genome shotgun (WGS) entry which is preliminary data.</text>
</comment>
<keyword evidence="3" id="KW-1185">Reference proteome</keyword>
<feature type="compositionally biased region" description="Polar residues" evidence="1">
    <location>
        <begin position="272"/>
        <end position="284"/>
    </location>
</feature>
<accession>A0AAD3HNA9</accession>
<reference evidence="2 3" key="1">
    <citation type="journal article" date="2021" name="Sci. Rep.">
        <title>Genome sequencing of the multicellular alga Astrephomene provides insights into convergent evolution of germ-soma differentiation.</title>
        <authorList>
            <person name="Yamashita S."/>
            <person name="Yamamoto K."/>
            <person name="Matsuzaki R."/>
            <person name="Suzuki S."/>
            <person name="Yamaguchi H."/>
            <person name="Hirooka S."/>
            <person name="Minakuchi Y."/>
            <person name="Miyagishima S."/>
            <person name="Kawachi M."/>
            <person name="Toyoda A."/>
            <person name="Nozaki H."/>
        </authorList>
    </citation>
    <scope>NUCLEOTIDE SEQUENCE [LARGE SCALE GENOMIC DNA]</scope>
    <source>
        <strain evidence="2 3">NIES-4017</strain>
    </source>
</reference>
<feature type="region of interest" description="Disordered" evidence="1">
    <location>
        <begin position="493"/>
        <end position="522"/>
    </location>
</feature>
<name>A0AAD3HNA9_9CHLO</name>
<dbReference type="Proteomes" id="UP001054857">
    <property type="component" value="Unassembled WGS sequence"/>
</dbReference>
<proteinExistence type="predicted"/>